<dbReference type="InterPro" id="IPR036452">
    <property type="entry name" value="Ribo_hydro-like"/>
</dbReference>
<evidence type="ECO:0000259" key="1">
    <source>
        <dbReference type="Pfam" id="PF07632"/>
    </source>
</evidence>
<gene>
    <name evidence="3" type="ORF">FUA24_12745</name>
</gene>
<organism evidence="3 4">
    <name type="scientific">Seonamhaeicola marinus</name>
    <dbReference type="NCBI Taxonomy" id="1912246"/>
    <lineage>
        <taxon>Bacteria</taxon>
        <taxon>Pseudomonadati</taxon>
        <taxon>Bacteroidota</taxon>
        <taxon>Flavobacteriia</taxon>
        <taxon>Flavobacteriales</taxon>
        <taxon>Flavobacteriaceae</taxon>
    </lineage>
</organism>
<dbReference type="Pfam" id="PF21027">
    <property type="entry name" value="Sde0182_C"/>
    <property type="match status" value="1"/>
</dbReference>
<dbReference type="Proteomes" id="UP000323930">
    <property type="component" value="Unassembled WGS sequence"/>
</dbReference>
<dbReference type="OrthoDB" id="253051at2"/>
<dbReference type="GO" id="GO:0016799">
    <property type="term" value="F:hydrolase activity, hydrolyzing N-glycosyl compounds"/>
    <property type="evidence" value="ECO:0007669"/>
    <property type="project" value="InterPro"/>
</dbReference>
<dbReference type="EMBL" id="VSDQ01000679">
    <property type="protein sequence ID" value="TYA74197.1"/>
    <property type="molecule type" value="Genomic_DNA"/>
</dbReference>
<dbReference type="InterPro" id="IPR048527">
    <property type="entry name" value="Sde182_C"/>
</dbReference>
<keyword evidence="4" id="KW-1185">Reference proteome</keyword>
<dbReference type="InterPro" id="IPR013783">
    <property type="entry name" value="Ig-like_fold"/>
</dbReference>
<comment type="caution">
    <text evidence="3">The sequence shown here is derived from an EMBL/GenBank/DDBJ whole genome shotgun (WGS) entry which is preliminary data.</text>
</comment>
<dbReference type="RefSeq" id="WP_148542876.1">
    <property type="nucleotide sequence ID" value="NZ_VSDQ01000679.1"/>
</dbReference>
<dbReference type="Gene3D" id="3.90.245.10">
    <property type="entry name" value="Ribonucleoside hydrolase-like"/>
    <property type="match status" value="1"/>
</dbReference>
<feature type="domain" description="Cellulose-binding Sde182 C-terminal" evidence="2">
    <location>
        <begin position="418"/>
        <end position="497"/>
    </location>
</feature>
<evidence type="ECO:0000313" key="3">
    <source>
        <dbReference type="EMBL" id="TYA74197.1"/>
    </source>
</evidence>
<feature type="domain" description="Cellulose-binding Sde182 nucleoside hydrolase-like" evidence="1">
    <location>
        <begin position="27"/>
        <end position="314"/>
    </location>
</feature>
<dbReference type="Gene3D" id="2.60.40.10">
    <property type="entry name" value="Immunoglobulins"/>
    <property type="match status" value="1"/>
</dbReference>
<dbReference type="Pfam" id="PF07632">
    <property type="entry name" value="Sde182_NH-like"/>
    <property type="match status" value="1"/>
</dbReference>
<dbReference type="InterPro" id="IPR011483">
    <property type="entry name" value="Sde182_NH-like"/>
</dbReference>
<accession>A0A5D0HVQ2</accession>
<proteinExistence type="predicted"/>
<evidence type="ECO:0000259" key="2">
    <source>
        <dbReference type="Pfam" id="PF21027"/>
    </source>
</evidence>
<name>A0A5D0HVQ2_9FLAO</name>
<sequence length="511" mass="58390">MMKKIFLLTFLVLSITNSYTQTDERVRLIILADMGNEPDEVQQMVHMMLCSNEFYPEGLIAVTGKYLRPESNEVYRRVTHPELFHNIIDAYEKVLDNLKKHDTGWHSAAYLHSIVCSGQTGYGIEDVGEGKQSKGSELIIKSLEKEDDTPIWVVVNAGSNTLAQALLDFENKHNTSALKQAISKLRVFENGAQDNAGAWICSRYPNIHWIRSNYQTYAYGGPGGKDGDLTVNLGPHFWGNYAYNVSGQNEWLKEHAMNNHGPLGKVYPERRYHGFRDGGLGFMEGGGTIPWIGLVNHGLFDINHPSWGGWGGRFSIEKAPDFWSRHLDIYKDEKSNSPFYTYREVSDVWYNEKDKKFYHGNYVPVWRWREAMYNNFKCRMDWCVKPYNEANHQPIAAFGDDTSNSIIEMNVMPEDILDLDASNSSDPDKDSLKYKWWIYNEAGTYPGAVFIENPNDIKTKLHVPSGAAGKQLHVILEVKDTNSIGSLFDYRRIVLNVSNLYNHVNISQQKD</sequence>
<reference evidence="3 4" key="1">
    <citation type="submission" date="2019-08" db="EMBL/GenBank/DDBJ databases">
        <title>Seonamhaeicola sediminis sp. nov., isolated from marine sediment.</title>
        <authorList>
            <person name="Cao W.R."/>
        </authorList>
    </citation>
    <scope>NUCLEOTIDE SEQUENCE [LARGE SCALE GENOMIC DNA]</scope>
    <source>
        <strain evidence="3 4">B011</strain>
    </source>
</reference>
<evidence type="ECO:0000313" key="4">
    <source>
        <dbReference type="Proteomes" id="UP000323930"/>
    </source>
</evidence>
<dbReference type="AlphaFoldDB" id="A0A5D0HVQ2"/>
<protein>
    <submittedName>
        <fullName evidence="3">DUF1593 domain-containing protein</fullName>
    </submittedName>
</protein>